<dbReference type="InterPro" id="IPR038514">
    <property type="entry name" value="AAR2_C_sf"/>
</dbReference>
<dbReference type="Pfam" id="PF05282">
    <property type="entry name" value="AAR2"/>
    <property type="match status" value="1"/>
</dbReference>
<organism evidence="4 5">
    <name type="scientific">Citrus x changshan-huyou</name>
    <dbReference type="NCBI Taxonomy" id="2935761"/>
    <lineage>
        <taxon>Eukaryota</taxon>
        <taxon>Viridiplantae</taxon>
        <taxon>Streptophyta</taxon>
        <taxon>Embryophyta</taxon>
        <taxon>Tracheophyta</taxon>
        <taxon>Spermatophyta</taxon>
        <taxon>Magnoliopsida</taxon>
        <taxon>eudicotyledons</taxon>
        <taxon>Gunneridae</taxon>
        <taxon>Pentapetalae</taxon>
        <taxon>rosids</taxon>
        <taxon>malvids</taxon>
        <taxon>Sapindales</taxon>
        <taxon>Rutaceae</taxon>
        <taxon>Aurantioideae</taxon>
        <taxon>Citrus</taxon>
    </lineage>
</organism>
<comment type="caution">
    <text evidence="4">The sequence shown here is derived from an EMBL/GenBank/DDBJ whole genome shotgun (WGS) entry which is preliminary data.</text>
</comment>
<feature type="compositionally biased region" description="Basic residues" evidence="1">
    <location>
        <begin position="668"/>
        <end position="692"/>
    </location>
</feature>
<name>A0AAP0M394_9ROSI</name>
<dbReference type="FunFam" id="2.60.34.20:FF:000001">
    <property type="entry name" value="protein AAR2 homolog"/>
    <property type="match status" value="1"/>
</dbReference>
<proteinExistence type="predicted"/>
<feature type="compositionally biased region" description="Acidic residues" evidence="1">
    <location>
        <begin position="529"/>
        <end position="538"/>
    </location>
</feature>
<dbReference type="InterPro" id="IPR033648">
    <property type="entry name" value="AAR2_C"/>
</dbReference>
<reference evidence="4 5" key="1">
    <citation type="submission" date="2024-05" db="EMBL/GenBank/DDBJ databases">
        <title>Haplotype-resolved chromosome-level genome assembly of Huyou (Citrus changshanensis).</title>
        <authorList>
            <person name="Miao C."/>
            <person name="Chen W."/>
            <person name="Wu Y."/>
            <person name="Wang L."/>
            <person name="Zhao S."/>
            <person name="Grierson D."/>
            <person name="Xu C."/>
            <person name="Chen K."/>
        </authorList>
    </citation>
    <scope>NUCLEOTIDE SEQUENCE [LARGE SCALE GENOMIC DNA]</scope>
    <source>
        <strain evidence="4">01-14</strain>
        <tissue evidence="4">Leaf</tissue>
    </source>
</reference>
<dbReference type="Gene3D" id="2.60.34.20">
    <property type="match status" value="1"/>
</dbReference>
<feature type="compositionally biased region" description="Basic and acidic residues" evidence="1">
    <location>
        <begin position="658"/>
        <end position="667"/>
    </location>
</feature>
<dbReference type="FunFam" id="1.25.40.550:FF:000002">
    <property type="entry name" value="AAR2 protein family"/>
    <property type="match status" value="1"/>
</dbReference>
<dbReference type="Pfam" id="PF20981">
    <property type="entry name" value="AAR2_1st"/>
    <property type="match status" value="1"/>
</dbReference>
<feature type="region of interest" description="Disordered" evidence="1">
    <location>
        <begin position="496"/>
        <end position="546"/>
    </location>
</feature>
<evidence type="ECO:0000259" key="3">
    <source>
        <dbReference type="Pfam" id="PF20981"/>
    </source>
</evidence>
<feature type="region of interest" description="Disordered" evidence="1">
    <location>
        <begin position="658"/>
        <end position="692"/>
    </location>
</feature>
<evidence type="ECO:0000313" key="4">
    <source>
        <dbReference type="EMBL" id="KAK9194466.1"/>
    </source>
</evidence>
<evidence type="ECO:0000259" key="2">
    <source>
        <dbReference type="Pfam" id="PF05282"/>
    </source>
</evidence>
<dbReference type="PANTHER" id="PTHR38393:SF1">
    <property type="entry name" value="GLUTAMYL-TRNA (GLN) AMIDOTRANSFERASE SUBUNIT C"/>
    <property type="match status" value="1"/>
</dbReference>
<dbReference type="EMBL" id="JBCGBO010000006">
    <property type="protein sequence ID" value="KAK9194466.1"/>
    <property type="molecule type" value="Genomic_DNA"/>
</dbReference>
<protein>
    <recommendedName>
        <fullName evidence="6">Protein AAR2 homolog</fullName>
    </recommendedName>
</protein>
<dbReference type="CDD" id="cd13777">
    <property type="entry name" value="Aar2_N"/>
    <property type="match status" value="1"/>
</dbReference>
<evidence type="ECO:0000313" key="5">
    <source>
        <dbReference type="Proteomes" id="UP001428341"/>
    </source>
</evidence>
<dbReference type="Proteomes" id="UP001428341">
    <property type="component" value="Unassembled WGS sequence"/>
</dbReference>
<dbReference type="InterPro" id="IPR033647">
    <property type="entry name" value="Aar2_N"/>
</dbReference>
<feature type="domain" description="AAR2 N-terminal" evidence="3">
    <location>
        <begin position="13"/>
        <end position="144"/>
    </location>
</feature>
<sequence length="692" mass="78654">MDPEAALELVKHGATLLLLDVPQYTLFGIDTQMFSVGPSFKGIKMIHPGVHFVFYSSSSRDGKEFSPIIGFFIDAGPSEVIVRKWDQQEERLVKVSEEEEARYTQAVCSLEFDKQLGPYTLSQYGEWKRLSSYITKSIIERIEPIGGEITVTAESGMMKNTPKSTMERALDEQLKTSKFAASTELLESLITKNYGGSEDTLLGELQFAFIAFLMGQSLEAFLQWKSLVSLLFGCSEAPLHTRSQLFTMFIKVIYYQLKYGLQKDRNGTETGASALLDDSWLSADSFLHHLCKDFFALIQDASVVDGDLLTWTRKLRELLENSLGWEFQQSSAVDGMYFEENDEYAPVVEMLDENGYLLEKFGILNDGLDGAFPPFPLSVTLQNRKISITANTCNEVLFVSPVRIESLSDSVASSSGNHILGGFGSNFLVSRSYARDGRKHYDLFGDARPGDKNFRDTWKKEIDEEDCVWTGSEDESDSEKGQSRLEKEIRKVRQKAKEHSDLIDADDSDELHSVWSGSDEEKTLWTGSEGDDDDDDIPTEPYPNEASDKYIDKLFEFEEKPKYRTISELLKDENEPEELSPGKQARKLAVENALKKLKKGPDGRYTNVWEVMSDIDILIGAFENIVSGPEYEELRKGGPKKLNMQFFKDIQARMRDPNYKFSPELKLKPKSKLVPRKKWQKTQSRRRKAQKR</sequence>
<dbReference type="Gene3D" id="1.25.40.550">
    <property type="entry name" value="Aar2, C-terminal domain-like"/>
    <property type="match status" value="1"/>
</dbReference>
<evidence type="ECO:0000256" key="1">
    <source>
        <dbReference type="SAM" id="MobiDB-lite"/>
    </source>
</evidence>
<dbReference type="PANTHER" id="PTHR38393">
    <property type="entry name" value="GLUTAMYL-TRNA (GLN) AMIDOTRANSFERASE SUBUNIT C"/>
    <property type="match status" value="1"/>
</dbReference>
<dbReference type="InterPro" id="IPR038516">
    <property type="entry name" value="AAR2_N_sf"/>
</dbReference>
<evidence type="ECO:0008006" key="6">
    <source>
        <dbReference type="Google" id="ProtNLM"/>
    </source>
</evidence>
<dbReference type="AlphaFoldDB" id="A0AAP0M394"/>
<feature type="domain" description="AAR2 C-terminal" evidence="2">
    <location>
        <begin position="182"/>
        <end position="328"/>
    </location>
</feature>
<dbReference type="CDD" id="cd13778">
    <property type="entry name" value="Aar2_C"/>
    <property type="match status" value="1"/>
</dbReference>
<accession>A0AAP0M394</accession>
<keyword evidence="5" id="KW-1185">Reference proteome</keyword>
<gene>
    <name evidence="4" type="ORF">WN944_005173</name>
</gene>